<evidence type="ECO:0000313" key="1">
    <source>
        <dbReference type="EMBL" id="OHU97156.1"/>
    </source>
</evidence>
<evidence type="ECO:0000313" key="2">
    <source>
        <dbReference type="Proteomes" id="UP000180253"/>
    </source>
</evidence>
<sequence>MEFILEWWKQILALSLLIVGAGAVAWLRATFVSRTTHDELATRVSAVEQTVADLPSGEDLHDLDKRLIEIGGKIDALSPQLATLQNTTSLLMENELRGTRNGDA</sequence>
<dbReference type="InterPro" id="IPR020269">
    <property type="entry name" value="Phage_Mu_Releasin"/>
</dbReference>
<reference evidence="1 2" key="1">
    <citation type="submission" date="2016-10" db="EMBL/GenBank/DDBJ databases">
        <title>Pseudoalteromonas amylolytica sp. nov., isolated from the surface seawater.</title>
        <authorList>
            <person name="Wu Y.-H."/>
            <person name="Cheng H."/>
            <person name="Jin X.-B."/>
            <person name="Wang C.-S."/>
            <person name="Xu X.-W."/>
        </authorList>
    </citation>
    <scope>NUCLEOTIDE SEQUENCE [LARGE SCALE GENOMIC DNA]</scope>
    <source>
        <strain evidence="1 2">JCM 12483</strain>
    </source>
</reference>
<protein>
    <recommendedName>
        <fullName evidence="3">DUF2730 domain-containing protein</fullName>
    </recommendedName>
</protein>
<comment type="caution">
    <text evidence="1">The sequence shown here is derived from an EMBL/GenBank/DDBJ whole genome shotgun (WGS) entry which is preliminary data.</text>
</comment>
<accession>A0A1S1NCI7</accession>
<dbReference type="STRING" id="327939.BIW53_02220"/>
<name>A0A1S1NCI7_9GAMM</name>
<keyword evidence="2" id="KW-1185">Reference proteome</keyword>
<gene>
    <name evidence="1" type="ORF">BIW53_02220</name>
</gene>
<dbReference type="AlphaFoldDB" id="A0A1S1NCI7"/>
<dbReference type="Pfam" id="PF10805">
    <property type="entry name" value="DUF2730"/>
    <property type="match status" value="1"/>
</dbReference>
<proteinExistence type="predicted"/>
<dbReference type="RefSeq" id="WP_070990191.1">
    <property type="nucleotide sequence ID" value="NZ_CBCSHD010000008.1"/>
</dbReference>
<evidence type="ECO:0008006" key="3">
    <source>
        <dbReference type="Google" id="ProtNLM"/>
    </source>
</evidence>
<dbReference type="Proteomes" id="UP000180253">
    <property type="component" value="Unassembled WGS sequence"/>
</dbReference>
<dbReference type="Gene3D" id="1.20.1270.70">
    <property type="entry name" value="Designed single chain three-helix bundle"/>
    <property type="match status" value="1"/>
</dbReference>
<organism evidence="1 2">
    <name type="scientific">Pseudoalteromonas byunsanensis</name>
    <dbReference type="NCBI Taxonomy" id="327939"/>
    <lineage>
        <taxon>Bacteria</taxon>
        <taxon>Pseudomonadati</taxon>
        <taxon>Pseudomonadota</taxon>
        <taxon>Gammaproteobacteria</taxon>
        <taxon>Alteromonadales</taxon>
        <taxon>Pseudoalteromonadaceae</taxon>
        <taxon>Pseudoalteromonas</taxon>
    </lineage>
</organism>
<dbReference type="OrthoDB" id="6292937at2"/>
<dbReference type="EMBL" id="MNAN01000018">
    <property type="protein sequence ID" value="OHU97156.1"/>
    <property type="molecule type" value="Genomic_DNA"/>
</dbReference>